<protein>
    <submittedName>
        <fullName evidence="1">Uncharacterized protein</fullName>
    </submittedName>
</protein>
<sequence length="92" mass="10305">MARHPQPRHITLGGREAVALTVQEYEQLVASRRQIGGQSARVRVLAQQVKRDARLLQELEVLVGCPGHDGTDSACLRCTIAALLRRHREETR</sequence>
<name>A0A101NI36_9ACTN</name>
<dbReference type="RefSeq" id="WP_067004019.1">
    <property type="nucleotide sequence ID" value="NZ_BNDU01000003.1"/>
</dbReference>
<gene>
    <name evidence="1" type="ORF">AQI88_26900</name>
</gene>
<evidence type="ECO:0000313" key="1">
    <source>
        <dbReference type="EMBL" id="KUM93404.1"/>
    </source>
</evidence>
<keyword evidence="2" id="KW-1185">Reference proteome</keyword>
<dbReference type="STRING" id="67285.AQI88_26900"/>
<organism evidence="1 2">
    <name type="scientific">Streptomyces cellostaticus</name>
    <dbReference type="NCBI Taxonomy" id="67285"/>
    <lineage>
        <taxon>Bacteria</taxon>
        <taxon>Bacillati</taxon>
        <taxon>Actinomycetota</taxon>
        <taxon>Actinomycetes</taxon>
        <taxon>Kitasatosporales</taxon>
        <taxon>Streptomycetaceae</taxon>
        <taxon>Streptomyces</taxon>
    </lineage>
</organism>
<proteinExistence type="predicted"/>
<dbReference type="Proteomes" id="UP000054241">
    <property type="component" value="Unassembled WGS sequence"/>
</dbReference>
<dbReference type="AlphaFoldDB" id="A0A101NI36"/>
<comment type="caution">
    <text evidence="1">The sequence shown here is derived from an EMBL/GenBank/DDBJ whole genome shotgun (WGS) entry which is preliminary data.</text>
</comment>
<accession>A0A101NI36</accession>
<evidence type="ECO:0000313" key="2">
    <source>
        <dbReference type="Proteomes" id="UP000054241"/>
    </source>
</evidence>
<dbReference type="EMBL" id="LMWL01000049">
    <property type="protein sequence ID" value="KUM93404.1"/>
    <property type="molecule type" value="Genomic_DNA"/>
</dbReference>
<reference evidence="1 2" key="1">
    <citation type="submission" date="2015-10" db="EMBL/GenBank/DDBJ databases">
        <title>Draft genome sequence of Streptomyces cellostaticus DSM 40189, type strain for the species Streptomyces cellostaticus.</title>
        <authorList>
            <person name="Ruckert C."/>
            <person name="Winkler A."/>
            <person name="Kalinowski J."/>
            <person name="Kampfer P."/>
            <person name="Glaeser S."/>
        </authorList>
    </citation>
    <scope>NUCLEOTIDE SEQUENCE [LARGE SCALE GENOMIC DNA]</scope>
    <source>
        <strain evidence="1 2">DSM 40189</strain>
    </source>
</reference>
<dbReference type="OrthoDB" id="3386619at2"/>